<dbReference type="RefSeq" id="WP_374347966.1">
    <property type="nucleotide sequence ID" value="NZ_JBHTLQ010000019.1"/>
</dbReference>
<keyword evidence="1" id="KW-0732">Signal</keyword>
<dbReference type="Gene3D" id="2.40.160.10">
    <property type="entry name" value="Porin"/>
    <property type="match status" value="1"/>
</dbReference>
<comment type="caution">
    <text evidence="2">The sequence shown here is derived from an EMBL/GenBank/DDBJ whole genome shotgun (WGS) entry which is preliminary data.</text>
</comment>
<dbReference type="SUPFAM" id="SSF56935">
    <property type="entry name" value="Porins"/>
    <property type="match status" value="1"/>
</dbReference>
<feature type="signal peptide" evidence="1">
    <location>
        <begin position="1"/>
        <end position="23"/>
    </location>
</feature>
<dbReference type="Proteomes" id="UP001597216">
    <property type="component" value="Unassembled WGS sequence"/>
</dbReference>
<dbReference type="InterPro" id="IPR023614">
    <property type="entry name" value="Porin_dom_sf"/>
</dbReference>
<evidence type="ECO:0000313" key="3">
    <source>
        <dbReference type="Proteomes" id="UP001597216"/>
    </source>
</evidence>
<dbReference type="Pfam" id="PF09694">
    <property type="entry name" value="Gcw_chp"/>
    <property type="match status" value="1"/>
</dbReference>
<proteinExistence type="predicted"/>
<reference evidence="3" key="1">
    <citation type="journal article" date="2019" name="Int. J. Syst. Evol. Microbiol.">
        <title>The Global Catalogue of Microorganisms (GCM) 10K type strain sequencing project: providing services to taxonomists for standard genome sequencing and annotation.</title>
        <authorList>
            <consortium name="The Broad Institute Genomics Platform"/>
            <consortium name="The Broad Institute Genome Sequencing Center for Infectious Disease"/>
            <person name="Wu L."/>
            <person name="Ma J."/>
        </authorList>
    </citation>
    <scope>NUCLEOTIDE SEQUENCE [LARGE SCALE GENOMIC DNA]</scope>
    <source>
        <strain evidence="3">CCUG 55074</strain>
    </source>
</reference>
<gene>
    <name evidence="2" type="ORF">ACFQ27_10265</name>
</gene>
<protein>
    <submittedName>
        <fullName evidence="2">TorF family putative porin</fullName>
    </submittedName>
</protein>
<sequence length="228" mass="24092">MNALKIALLAATATVAMGGAALAADAPSVSFNLGASTDYVFRGVSQTDGQAQVFGGADLTAGSFYAGTWLSNVDFNNGTNMEYDLYVGYKPQVGPVAMDLGVLRYGYTNSPSGPDQDFYEIKVAGSVPVGKGSIGGAVYYSPEFFGETGVATYVELNGSVPVDDKWTLSGAIGHQDVDYNGDYNTWNLGVGYALTDHIGLDLRYFDTDEHGFGKIYDGRVALALKATY</sequence>
<dbReference type="EMBL" id="JBHTLQ010000019">
    <property type="protein sequence ID" value="MFD1190963.1"/>
    <property type="molecule type" value="Genomic_DNA"/>
</dbReference>
<dbReference type="NCBIfam" id="TIGR02001">
    <property type="entry name" value="gcw_chp"/>
    <property type="match status" value="1"/>
</dbReference>
<keyword evidence="3" id="KW-1185">Reference proteome</keyword>
<name>A0ABW3T1S6_9CAUL</name>
<organism evidence="2 3">
    <name type="scientific">Phenylobacterium conjunctum</name>
    <dbReference type="NCBI Taxonomy" id="1298959"/>
    <lineage>
        <taxon>Bacteria</taxon>
        <taxon>Pseudomonadati</taxon>
        <taxon>Pseudomonadota</taxon>
        <taxon>Alphaproteobacteria</taxon>
        <taxon>Caulobacterales</taxon>
        <taxon>Caulobacteraceae</taxon>
        <taxon>Phenylobacterium</taxon>
    </lineage>
</organism>
<evidence type="ECO:0000313" key="2">
    <source>
        <dbReference type="EMBL" id="MFD1190963.1"/>
    </source>
</evidence>
<dbReference type="InterPro" id="IPR010239">
    <property type="entry name" value="CHP02001"/>
</dbReference>
<evidence type="ECO:0000256" key="1">
    <source>
        <dbReference type="SAM" id="SignalP"/>
    </source>
</evidence>
<accession>A0ABW3T1S6</accession>
<feature type="chain" id="PRO_5047147853" evidence="1">
    <location>
        <begin position="24"/>
        <end position="228"/>
    </location>
</feature>